<dbReference type="PANTHER" id="PTHR47150">
    <property type="entry name" value="OS12G0169200 PROTEIN"/>
    <property type="match status" value="1"/>
</dbReference>
<gene>
    <name evidence="1" type="ORF">Tco_1066793</name>
</gene>
<organism evidence="1 2">
    <name type="scientific">Tanacetum coccineum</name>
    <dbReference type="NCBI Taxonomy" id="301880"/>
    <lineage>
        <taxon>Eukaryota</taxon>
        <taxon>Viridiplantae</taxon>
        <taxon>Streptophyta</taxon>
        <taxon>Embryophyta</taxon>
        <taxon>Tracheophyta</taxon>
        <taxon>Spermatophyta</taxon>
        <taxon>Magnoliopsida</taxon>
        <taxon>eudicotyledons</taxon>
        <taxon>Gunneridae</taxon>
        <taxon>Pentapetalae</taxon>
        <taxon>asterids</taxon>
        <taxon>campanulids</taxon>
        <taxon>Asterales</taxon>
        <taxon>Asteraceae</taxon>
        <taxon>Asteroideae</taxon>
        <taxon>Anthemideae</taxon>
        <taxon>Anthemidinae</taxon>
        <taxon>Tanacetum</taxon>
    </lineage>
</organism>
<dbReference type="EMBL" id="BQNB010019416">
    <property type="protein sequence ID" value="GJT85076.1"/>
    <property type="molecule type" value="Genomic_DNA"/>
</dbReference>
<accession>A0ABQ5HCF0</accession>
<keyword evidence="2" id="KW-1185">Reference proteome</keyword>
<dbReference type="Proteomes" id="UP001151760">
    <property type="component" value="Unassembled WGS sequence"/>
</dbReference>
<name>A0ABQ5HCF0_9ASTR</name>
<evidence type="ECO:0000313" key="2">
    <source>
        <dbReference type="Proteomes" id="UP001151760"/>
    </source>
</evidence>
<sequence>MSRRLFTHIVREVTGNVPYFQKSSDCTGKVCISALMKCASAIRQLEYDTVRDALDEYMQLSVKTSRDCLEIFCKAIIDLYGKSFCGSLHKLMLEKLHAFHKEKHRFSGMLGNIDCTDLELINCPTILC</sequence>
<evidence type="ECO:0000313" key="1">
    <source>
        <dbReference type="EMBL" id="GJT85076.1"/>
    </source>
</evidence>
<comment type="caution">
    <text evidence="1">The sequence shown here is derived from an EMBL/GenBank/DDBJ whole genome shotgun (WGS) entry which is preliminary data.</text>
</comment>
<protein>
    <submittedName>
        <fullName evidence="1">Uncharacterized protein</fullName>
    </submittedName>
</protein>
<proteinExistence type="predicted"/>
<dbReference type="PANTHER" id="PTHR47150:SF4">
    <property type="entry name" value="HARBINGER TRANSPOSASE-DERIVED PROTEIN-RELATED"/>
    <property type="match status" value="1"/>
</dbReference>
<reference evidence="1" key="2">
    <citation type="submission" date="2022-01" db="EMBL/GenBank/DDBJ databases">
        <authorList>
            <person name="Yamashiro T."/>
            <person name="Shiraishi A."/>
            <person name="Satake H."/>
            <person name="Nakayama K."/>
        </authorList>
    </citation>
    <scope>NUCLEOTIDE SEQUENCE</scope>
</reference>
<reference evidence="1" key="1">
    <citation type="journal article" date="2022" name="Int. J. Mol. Sci.">
        <title>Draft Genome of Tanacetum Coccineum: Genomic Comparison of Closely Related Tanacetum-Family Plants.</title>
        <authorList>
            <person name="Yamashiro T."/>
            <person name="Shiraishi A."/>
            <person name="Nakayama K."/>
            <person name="Satake H."/>
        </authorList>
    </citation>
    <scope>NUCLEOTIDE SEQUENCE</scope>
</reference>